<dbReference type="PROSITE" id="PS50109">
    <property type="entry name" value="HIS_KIN"/>
    <property type="match status" value="1"/>
</dbReference>
<feature type="transmembrane region" description="Helical" evidence="14">
    <location>
        <begin position="432"/>
        <end position="450"/>
    </location>
</feature>
<organism evidence="16 17">
    <name type="scientific">Aquincola tertiaricarbonis</name>
    <dbReference type="NCBI Taxonomy" id="391953"/>
    <lineage>
        <taxon>Bacteria</taxon>
        <taxon>Pseudomonadati</taxon>
        <taxon>Pseudomonadota</taxon>
        <taxon>Betaproteobacteria</taxon>
        <taxon>Burkholderiales</taxon>
        <taxon>Sphaerotilaceae</taxon>
        <taxon>Aquincola</taxon>
    </lineage>
</organism>
<dbReference type="SMART" id="SM00387">
    <property type="entry name" value="HATPase_c"/>
    <property type="match status" value="1"/>
</dbReference>
<evidence type="ECO:0000256" key="3">
    <source>
        <dbReference type="ARBA" id="ARBA00012438"/>
    </source>
</evidence>
<reference evidence="16" key="1">
    <citation type="submission" date="2022-05" db="EMBL/GenBank/DDBJ databases">
        <title>An RpoN-dependent PEP-CTERM gene is involved in floc formation of an Aquincola tertiaricarbonis strain.</title>
        <authorList>
            <person name="Qiu D."/>
            <person name="Xia M."/>
        </authorList>
    </citation>
    <scope>NUCLEOTIDE SEQUENCE</scope>
    <source>
        <strain evidence="16">RN12</strain>
    </source>
</reference>
<dbReference type="SUPFAM" id="SSF55781">
    <property type="entry name" value="GAF domain-like"/>
    <property type="match status" value="1"/>
</dbReference>
<dbReference type="CDD" id="cd00075">
    <property type="entry name" value="HATPase"/>
    <property type="match status" value="1"/>
</dbReference>
<protein>
    <recommendedName>
        <fullName evidence="3">histidine kinase</fullName>
        <ecNumber evidence="3">2.7.13.3</ecNumber>
    </recommendedName>
</protein>
<gene>
    <name evidence="16" type="ORF">MW290_13240</name>
</gene>
<evidence type="ECO:0000256" key="10">
    <source>
        <dbReference type="ARBA" id="ARBA00022989"/>
    </source>
</evidence>
<keyword evidence="11" id="KW-0902">Two-component regulatory system</keyword>
<sequence length="915" mass="98729">MSEAARPDPDALLAQIQQEEAQQGRGRLRIYFGSSAGVGKTYAMLVAARKLLAEGVDVLAGVVETHGRSETAALLEGLPMLPPTQVNYRGRQLQEFDLDGVLARRPALVLVDELAHSNVAGSRHAKRWQDVEELLAAGIDVYSTLNVQHLESLNDVVGGITGVVVRETLPDTFFDKADEVVLVDTTADELIERLAAGKVYLPHQAERAANHFFRKGNLMALRELALRRTADRVEDDVQAYRSDRAINQVWKTEGALLCCIGPQPGAEHVVRSAAQLAQQLAVTWHAVYVETPALQRLDGRRREGILQTVKLAQDLGASVAVLSSRRVAQTLVAYARQHNLSKLVLGHAQPPRGLPAWWPRRTLGPALTALAPDIDRIEVGESSRGRPRPPRPPTAQEREGQVAQALRRYGLALGACAATTLLTHALVPYFDLANIVMVFLLTVVGVAVWLGRGPAVLAAFLNVGAFDYFFVAPHLSFAVSDVQYLLTFGVMLVVGLVTGQLTAGLRFEARVARHREARSRALFEAARDLSNMLTQEQAVEVACAVIAREFRAEVAIYVLDLKERLQAPAGDGNGLDLGTAQWALDHHQAAGLGTDTLAGSPWLYLPLKATMRSRGVLAVRPQEPRYLLVPEQRQQLETFAALTAMALERVHYIDVAQGATVQMESERLRNSLLAALSHDLRTPLAALVGTAQTLAASQPPLSTEQTALAASLGDKAMRMADMVTNLLDMARIQTGEIRLRVEWQSMEEIVGGALAVQAAVLEGRPVQATVDDDVPLVACDAVLIERVLANLLENAAKYTPAGSPVEVDVRAVAQEVLVRVRDHGPGVPRGREEAIFEKFTRGAAESATPGVGLGLAICRAIVQAHGGRIWVEPAAPQGAAFVFSLPRGTPPTLDPAVDAQAARDAAADCRGPLKP</sequence>
<evidence type="ECO:0000256" key="6">
    <source>
        <dbReference type="ARBA" id="ARBA00022692"/>
    </source>
</evidence>
<dbReference type="InterPro" id="IPR005467">
    <property type="entry name" value="His_kinase_dom"/>
</dbReference>
<dbReference type="InterPro" id="IPR038318">
    <property type="entry name" value="KdpD_sf"/>
</dbReference>
<dbReference type="InterPro" id="IPR004358">
    <property type="entry name" value="Sig_transdc_His_kin-like_C"/>
</dbReference>
<evidence type="ECO:0000256" key="5">
    <source>
        <dbReference type="ARBA" id="ARBA00022679"/>
    </source>
</evidence>
<dbReference type="Pfam" id="PF02702">
    <property type="entry name" value="KdpD"/>
    <property type="match status" value="1"/>
</dbReference>
<comment type="subcellular location">
    <subcellularLocation>
        <location evidence="2">Membrane</location>
        <topology evidence="2">Multi-pass membrane protein</topology>
    </subcellularLocation>
</comment>
<evidence type="ECO:0000256" key="13">
    <source>
        <dbReference type="SAM" id="MobiDB-lite"/>
    </source>
</evidence>
<dbReference type="EMBL" id="CP097635">
    <property type="protein sequence ID" value="URI06854.1"/>
    <property type="molecule type" value="Genomic_DNA"/>
</dbReference>
<dbReference type="InterPro" id="IPR052023">
    <property type="entry name" value="Histidine_kinase_KdpD"/>
</dbReference>
<feature type="transmembrane region" description="Helical" evidence="14">
    <location>
        <begin position="484"/>
        <end position="505"/>
    </location>
</feature>
<dbReference type="InterPro" id="IPR003661">
    <property type="entry name" value="HisK_dim/P_dom"/>
</dbReference>
<evidence type="ECO:0000256" key="11">
    <source>
        <dbReference type="ARBA" id="ARBA00023012"/>
    </source>
</evidence>
<keyword evidence="7" id="KW-0547">Nucleotide-binding</keyword>
<keyword evidence="8" id="KW-0418">Kinase</keyword>
<dbReference type="SUPFAM" id="SSF47384">
    <property type="entry name" value="Homodimeric domain of signal transducing histidine kinase"/>
    <property type="match status" value="1"/>
</dbReference>
<dbReference type="Gene3D" id="3.30.565.10">
    <property type="entry name" value="Histidine kinase-like ATPase, C-terminal domain"/>
    <property type="match status" value="1"/>
</dbReference>
<dbReference type="PANTHER" id="PTHR45569">
    <property type="entry name" value="SENSOR PROTEIN KDPD"/>
    <property type="match status" value="1"/>
</dbReference>
<dbReference type="InterPro" id="IPR027417">
    <property type="entry name" value="P-loop_NTPase"/>
</dbReference>
<dbReference type="CDD" id="cd00082">
    <property type="entry name" value="HisKA"/>
    <property type="match status" value="1"/>
</dbReference>
<comment type="catalytic activity">
    <reaction evidence="1">
        <text>ATP + protein L-histidine = ADP + protein N-phospho-L-histidine.</text>
        <dbReference type="EC" id="2.7.13.3"/>
    </reaction>
</comment>
<dbReference type="InterPro" id="IPR029016">
    <property type="entry name" value="GAF-like_dom_sf"/>
</dbReference>
<dbReference type="PRINTS" id="PR00344">
    <property type="entry name" value="BCTRLSENSOR"/>
</dbReference>
<dbReference type="Gene3D" id="3.30.450.40">
    <property type="match status" value="1"/>
</dbReference>
<evidence type="ECO:0000313" key="16">
    <source>
        <dbReference type="EMBL" id="URI06854.1"/>
    </source>
</evidence>
<evidence type="ECO:0000256" key="4">
    <source>
        <dbReference type="ARBA" id="ARBA00022553"/>
    </source>
</evidence>
<evidence type="ECO:0000256" key="14">
    <source>
        <dbReference type="SAM" id="Phobius"/>
    </source>
</evidence>
<dbReference type="Gene3D" id="1.10.287.130">
    <property type="match status" value="1"/>
</dbReference>
<keyword evidence="10 14" id="KW-1133">Transmembrane helix</keyword>
<name>A0ABY4S6L4_AQUTE</name>
<evidence type="ECO:0000256" key="9">
    <source>
        <dbReference type="ARBA" id="ARBA00022840"/>
    </source>
</evidence>
<dbReference type="InterPro" id="IPR036097">
    <property type="entry name" value="HisK_dim/P_sf"/>
</dbReference>
<dbReference type="Pfam" id="PF13493">
    <property type="entry name" value="DUF4118"/>
    <property type="match status" value="1"/>
</dbReference>
<dbReference type="Pfam" id="PF02518">
    <property type="entry name" value="HATPase_c"/>
    <property type="match status" value="1"/>
</dbReference>
<dbReference type="Gene3D" id="3.40.50.300">
    <property type="entry name" value="P-loop containing nucleotide triphosphate hydrolases"/>
    <property type="match status" value="1"/>
</dbReference>
<dbReference type="RefSeq" id="WP_250195117.1">
    <property type="nucleotide sequence ID" value="NZ_CP097635.1"/>
</dbReference>
<keyword evidence="5" id="KW-0808">Transferase</keyword>
<dbReference type="EC" id="2.7.13.3" evidence="3"/>
<keyword evidence="6 14" id="KW-0812">Transmembrane</keyword>
<feature type="transmembrane region" description="Helical" evidence="14">
    <location>
        <begin position="457"/>
        <end position="478"/>
    </location>
</feature>
<dbReference type="Gene3D" id="1.20.120.620">
    <property type="entry name" value="Backbone structure of the membrane domain of e. Coli histidine kinase receptor kdpd"/>
    <property type="match status" value="1"/>
</dbReference>
<evidence type="ECO:0000256" key="2">
    <source>
        <dbReference type="ARBA" id="ARBA00004141"/>
    </source>
</evidence>
<evidence type="ECO:0000256" key="12">
    <source>
        <dbReference type="ARBA" id="ARBA00023136"/>
    </source>
</evidence>
<dbReference type="Pfam" id="PF13492">
    <property type="entry name" value="GAF_3"/>
    <property type="match status" value="1"/>
</dbReference>
<dbReference type="InterPro" id="IPR003594">
    <property type="entry name" value="HATPase_dom"/>
</dbReference>
<keyword evidence="17" id="KW-1185">Reference proteome</keyword>
<keyword evidence="9" id="KW-0067">ATP-binding</keyword>
<evidence type="ECO:0000256" key="1">
    <source>
        <dbReference type="ARBA" id="ARBA00000085"/>
    </source>
</evidence>
<dbReference type="SMART" id="SM00388">
    <property type="entry name" value="HisKA"/>
    <property type="match status" value="1"/>
</dbReference>
<keyword evidence="12 14" id="KW-0472">Membrane</keyword>
<feature type="transmembrane region" description="Helical" evidence="14">
    <location>
        <begin position="409"/>
        <end position="426"/>
    </location>
</feature>
<evidence type="ECO:0000256" key="8">
    <source>
        <dbReference type="ARBA" id="ARBA00022777"/>
    </source>
</evidence>
<feature type="region of interest" description="Disordered" evidence="13">
    <location>
        <begin position="378"/>
        <end position="399"/>
    </location>
</feature>
<dbReference type="Gene3D" id="3.40.50.620">
    <property type="entry name" value="HUPs"/>
    <property type="match status" value="1"/>
</dbReference>
<evidence type="ECO:0000313" key="17">
    <source>
        <dbReference type="Proteomes" id="UP001056201"/>
    </source>
</evidence>
<dbReference type="InterPro" id="IPR025201">
    <property type="entry name" value="KdpD_TM"/>
</dbReference>
<dbReference type="Proteomes" id="UP001056201">
    <property type="component" value="Chromosome 1"/>
</dbReference>
<dbReference type="InterPro" id="IPR003852">
    <property type="entry name" value="Sig_transdc_His_kinase_KdpD_N"/>
</dbReference>
<accession>A0ABY4S6L4</accession>
<dbReference type="PANTHER" id="PTHR45569:SF1">
    <property type="entry name" value="SENSOR PROTEIN KDPD"/>
    <property type="match status" value="1"/>
</dbReference>
<proteinExistence type="predicted"/>
<dbReference type="Pfam" id="PF00512">
    <property type="entry name" value="HisKA"/>
    <property type="match status" value="1"/>
</dbReference>
<evidence type="ECO:0000259" key="15">
    <source>
        <dbReference type="PROSITE" id="PS50109"/>
    </source>
</evidence>
<keyword evidence="4" id="KW-0597">Phosphoprotein</keyword>
<dbReference type="InterPro" id="IPR014729">
    <property type="entry name" value="Rossmann-like_a/b/a_fold"/>
</dbReference>
<feature type="domain" description="Histidine kinase" evidence="15">
    <location>
        <begin position="675"/>
        <end position="889"/>
    </location>
</feature>
<dbReference type="SUPFAM" id="SSF55874">
    <property type="entry name" value="ATPase domain of HSP90 chaperone/DNA topoisomerase II/histidine kinase"/>
    <property type="match status" value="1"/>
</dbReference>
<dbReference type="InterPro" id="IPR003018">
    <property type="entry name" value="GAF"/>
</dbReference>
<dbReference type="InterPro" id="IPR036890">
    <property type="entry name" value="HATPase_C_sf"/>
</dbReference>
<evidence type="ECO:0000256" key="7">
    <source>
        <dbReference type="ARBA" id="ARBA00022741"/>
    </source>
</evidence>